<dbReference type="Proteomes" id="UP000502823">
    <property type="component" value="Unassembled WGS sequence"/>
</dbReference>
<keyword evidence="2" id="KW-0963">Cytoplasm</keyword>
<dbReference type="SUPFAM" id="SSF48371">
    <property type="entry name" value="ARM repeat"/>
    <property type="match status" value="1"/>
</dbReference>
<dbReference type="OrthoDB" id="10002886at2759"/>
<dbReference type="PROSITE" id="PS50190">
    <property type="entry name" value="SEC7"/>
    <property type="match status" value="1"/>
</dbReference>
<comment type="subcellular location">
    <subcellularLocation>
        <location evidence="1">Cytoplasm</location>
    </subcellularLocation>
</comment>
<feature type="region of interest" description="Disordered" evidence="3">
    <location>
        <begin position="383"/>
        <end position="437"/>
    </location>
</feature>
<gene>
    <name evidence="5" type="ORF">Cfor_02460</name>
</gene>
<feature type="region of interest" description="Disordered" evidence="3">
    <location>
        <begin position="1678"/>
        <end position="1715"/>
    </location>
</feature>
<evidence type="ECO:0000256" key="3">
    <source>
        <dbReference type="SAM" id="MobiDB-lite"/>
    </source>
</evidence>
<dbReference type="SMART" id="SM00222">
    <property type="entry name" value="Sec7"/>
    <property type="match status" value="1"/>
</dbReference>
<evidence type="ECO:0000256" key="2">
    <source>
        <dbReference type="ARBA" id="ARBA00022490"/>
    </source>
</evidence>
<comment type="caution">
    <text evidence="5">The sequence shown here is derived from an EMBL/GenBank/DDBJ whole genome shotgun (WGS) entry which is preliminary data.</text>
</comment>
<reference evidence="6" key="1">
    <citation type="submission" date="2020-01" db="EMBL/GenBank/DDBJ databases">
        <title>Draft genome sequence of the Termite Coptotermes fromosanus.</title>
        <authorList>
            <person name="Itakura S."/>
            <person name="Yosikawa Y."/>
            <person name="Umezawa K."/>
        </authorList>
    </citation>
    <scope>NUCLEOTIDE SEQUENCE [LARGE SCALE GENOMIC DNA]</scope>
</reference>
<dbReference type="InParanoid" id="A0A6L2Q122"/>
<feature type="region of interest" description="Disordered" evidence="3">
    <location>
        <begin position="1554"/>
        <end position="1602"/>
    </location>
</feature>
<dbReference type="InterPro" id="IPR000904">
    <property type="entry name" value="Sec7_dom"/>
</dbReference>
<feature type="region of interest" description="Disordered" evidence="3">
    <location>
        <begin position="1404"/>
        <end position="1424"/>
    </location>
</feature>
<evidence type="ECO:0000313" key="6">
    <source>
        <dbReference type="Proteomes" id="UP000502823"/>
    </source>
</evidence>
<accession>A0A6L2Q122</accession>
<dbReference type="GO" id="GO:0032012">
    <property type="term" value="P:regulation of ARF protein signal transduction"/>
    <property type="evidence" value="ECO:0007669"/>
    <property type="project" value="InterPro"/>
</dbReference>
<dbReference type="GO" id="GO:0005085">
    <property type="term" value="F:guanyl-nucleotide exchange factor activity"/>
    <property type="evidence" value="ECO:0007669"/>
    <property type="project" value="InterPro"/>
</dbReference>
<feature type="compositionally biased region" description="Polar residues" evidence="3">
    <location>
        <begin position="1554"/>
        <end position="1588"/>
    </location>
</feature>
<feature type="compositionally biased region" description="Polar residues" evidence="3">
    <location>
        <begin position="414"/>
        <end position="427"/>
    </location>
</feature>
<proteinExistence type="predicted"/>
<name>A0A6L2Q122_COPFO</name>
<dbReference type="SUPFAM" id="SSF48425">
    <property type="entry name" value="Sec7 domain"/>
    <property type="match status" value="1"/>
</dbReference>
<feature type="compositionally biased region" description="Pro residues" evidence="3">
    <location>
        <begin position="1703"/>
        <end position="1715"/>
    </location>
</feature>
<dbReference type="Gene3D" id="1.10.1000.11">
    <property type="entry name" value="Arf Nucleotide-binding Site Opener,domain 2"/>
    <property type="match status" value="1"/>
</dbReference>
<dbReference type="PANTHER" id="PTHR10663:SF344">
    <property type="entry name" value="BREFELDIN A-INHIBITED GUANINE NUCLEOTIDE-EXCHANGE PROTEIN 3"/>
    <property type="match status" value="1"/>
</dbReference>
<dbReference type="InterPro" id="IPR023394">
    <property type="entry name" value="Sec7_C_sf"/>
</dbReference>
<dbReference type="FunCoup" id="A0A6L2Q122">
    <property type="interactions" value="178"/>
</dbReference>
<sequence>MNLTLRTVLPFVKQNLCCQVLLNVACSNYWTMNGRIIIQILTLCSEAHENGNQAVRTAAQAATSQTLRSFCNFLEEESQELDKSLKHTGANCEGGSGVSCFNEVIPILQFICSKMDEVQVMGRCGNSVVFLLECLHTLVASLPQQIHNNHHFTAFLWQKFCPALIAFLGSPRVDKHIVSRGQAATGEGAEVQGRGSGCLATAPSFNSSEAKTVYSIGTQLVRLVGCVGSLRPVLESVFHRMLLYPPPQHRLEALKSLRELLRSPSRIVDFAGPILVEDDKGSQQQSDMALMRLVMDSIEECSKCADTAVCSASVACIVAMLGSLEELCTGKGITHTYMDRINAMYTKLDQCDYQGPLTYQSLLRLPKPYRDCIERELMASRVGISGGGGGGDESDSSSGIEQGDEPLHAHRPPSQCSEGSNASTGSGDTEGPEEGFSSDHAQVMLHGVGEEYVDVERHNARRFTQTLQNFVPSLLTLRSSIEVDEALQEFSAKYCQGLFAQQQISPDNSSSTHNLTLITIINADGIYLATYSALLLNLKLIKQGYYQEQHVKPVPMTEEQFVEGVHASGVLVYLSDTWLSELYQHILASSLLEKCGYNPNSNTNYALINLLTAIVNKVLDVTNCKLSAIIFEQDVHEDVGLVGTVETEVASMHAASSSHSGSVKLWWPRRTQSSRGSTGPQSGGFQLLLLHRIGDVMLKTVRSGRPLIHVMRAWSVVGPHLMEAACHKERAISKKAVACIHDTVTAVLNEQAELPHFHFNEALFKPFENLLCLELCDVDVQDQIVSCICEFVEANRTEIRSGWRPLFGALRVVKLSANQSQDETSSSHLHALLDVFEVFLDTDNPLVFSNAAVDCILCLLKHVRGPSELEDLPAGSTELFHSDDSDTNPSLELCVAALKFLTRCASILASMYSMPACPMFHTAHRIQLNNCPQQVDAVLPNMEVAQFDGDSEDPVTNDVMYRPLWPLPSELSSLDVLDQPSGVLRVWFMLLEGLASATVTCPRKFQPHTLDTLFQLLRDLMHVPGPQFALHCVNHLLLPMVQNWLRKTGRIFRGWDNFAPNFKQCCGLATDLVVDFLTQLQQGEVPFLFYIFMPQATLMLKQLLLVTVECVVQPTESIARLGCACIRHVILSAGPVLTPDQWHITCLALHRACSVSLHSLQQLMVAFCPGSHSFYGDVGQVKVAARRDCTAKESERLKQLAQQVTVDIGHGVTSAGNSGGEERSYIFLLYPPDLSNTLNPDLFIVRVPFRNLVVGLLAHQMLLQTVGTVLLQGTAHVIPSLANVLLQSPASTPLDNSGKCPPGEEQRQLSGLMRYMSPLHIQMLLSCLDLSYERAIAFDSRPGLKFLVQRVAGLERTANLYRQAGAAWTIKVVTLFDLCLHEVGRSGATLDKVKRILEDQHAGSAENGNIDKKPDLDERNMSNSGQLKSSSLALCEGIMQSPESLTSSICNEYGDMATFLCRLRASFDQLCETYVDVVLDKDGQHSAVDRIADQPIFFLIAQPNDFPEIRRKESPPYPSVTSTATNLSLEEKKEFAPVTETPTSLHVTALNVNQLQDKKLNPNSVDPASESRANTIQDGNRSDGNISLTGERESAPDSGDDDVFEEQAEMKDDETPARPFVLADFARQPLYSTSDSETDMRVEDAAEKEDDCDDGDITEDAVYNVASEKEVANLVGEYKRHKQTRSMPPRRNPFNSSRMGSPPLGPPLPSQPVPPEIELQRRNSLYRDSEAHRKVWAEMLGSVFDLLAQLDDLHFRTLLPVLFHGVRRLTAHATDPGLKQAVAELFHRVAMMYGFSPE</sequence>
<feature type="domain" description="SEC7" evidence="4">
    <location>
        <begin position="427"/>
        <end position="589"/>
    </location>
</feature>
<dbReference type="InterPro" id="IPR015403">
    <property type="entry name" value="Mon2/Sec7/BIG1-like_HDS"/>
</dbReference>
<dbReference type="InterPro" id="IPR035999">
    <property type="entry name" value="Sec7_dom_sf"/>
</dbReference>
<protein>
    <recommendedName>
        <fullName evidence="4">SEC7 domain-containing protein</fullName>
    </recommendedName>
</protein>
<dbReference type="PANTHER" id="PTHR10663">
    <property type="entry name" value="GUANYL-NUCLEOTIDE EXCHANGE FACTOR"/>
    <property type="match status" value="1"/>
</dbReference>
<evidence type="ECO:0000313" key="5">
    <source>
        <dbReference type="EMBL" id="GFG38419.1"/>
    </source>
</evidence>
<dbReference type="GO" id="GO:0005737">
    <property type="term" value="C:cytoplasm"/>
    <property type="evidence" value="ECO:0007669"/>
    <property type="project" value="UniProtKB-SubCell"/>
</dbReference>
<dbReference type="Pfam" id="PF09324">
    <property type="entry name" value="Sec7-like_HDS"/>
    <property type="match status" value="1"/>
</dbReference>
<feature type="compositionally biased region" description="Basic and acidic residues" evidence="3">
    <location>
        <begin position="1409"/>
        <end position="1420"/>
    </location>
</feature>
<dbReference type="EMBL" id="BLKM01012990">
    <property type="protein sequence ID" value="GFG38419.1"/>
    <property type="molecule type" value="Genomic_DNA"/>
</dbReference>
<dbReference type="Pfam" id="PF01369">
    <property type="entry name" value="Sec7"/>
    <property type="match status" value="1"/>
</dbReference>
<organism evidence="5 6">
    <name type="scientific">Coptotermes formosanus</name>
    <name type="common">Formosan subterranean termite</name>
    <dbReference type="NCBI Taxonomy" id="36987"/>
    <lineage>
        <taxon>Eukaryota</taxon>
        <taxon>Metazoa</taxon>
        <taxon>Ecdysozoa</taxon>
        <taxon>Arthropoda</taxon>
        <taxon>Hexapoda</taxon>
        <taxon>Insecta</taxon>
        <taxon>Pterygota</taxon>
        <taxon>Neoptera</taxon>
        <taxon>Polyneoptera</taxon>
        <taxon>Dictyoptera</taxon>
        <taxon>Blattodea</taxon>
        <taxon>Blattoidea</taxon>
        <taxon>Termitoidae</taxon>
        <taxon>Rhinotermitidae</taxon>
        <taxon>Coptotermes</taxon>
    </lineage>
</organism>
<keyword evidence="6" id="KW-1185">Reference proteome</keyword>
<evidence type="ECO:0000259" key="4">
    <source>
        <dbReference type="PROSITE" id="PS50190"/>
    </source>
</evidence>
<evidence type="ECO:0000256" key="1">
    <source>
        <dbReference type="ARBA" id="ARBA00004496"/>
    </source>
</evidence>
<dbReference type="InterPro" id="IPR016024">
    <property type="entry name" value="ARM-type_fold"/>
</dbReference>